<comment type="caution">
    <text evidence="2">The sequence shown here is derived from an EMBL/GenBank/DDBJ whole genome shotgun (WGS) entry which is preliminary data.</text>
</comment>
<evidence type="ECO:0000313" key="3">
    <source>
        <dbReference type="Proteomes" id="UP000460435"/>
    </source>
</evidence>
<gene>
    <name evidence="2" type="ORF">F7O44_01585</name>
</gene>
<dbReference type="AlphaFoldDB" id="A0A7K3LXN4"/>
<dbReference type="Gene3D" id="3.30.1460.30">
    <property type="entry name" value="YgaC/TfoX-N like chaperone"/>
    <property type="match status" value="1"/>
</dbReference>
<dbReference type="EMBL" id="WLZY01000001">
    <property type="protein sequence ID" value="NDL55755.1"/>
    <property type="molecule type" value="Genomic_DNA"/>
</dbReference>
<protein>
    <recommendedName>
        <fullName evidence="1">TfoX N-terminal domain-containing protein</fullName>
    </recommendedName>
</protein>
<reference evidence="2 3" key="1">
    <citation type="submission" date="2019-11" db="EMBL/GenBank/DDBJ databases">
        <authorList>
            <person name="Li X.-J."/>
            <person name="Feng X.-M."/>
        </authorList>
    </citation>
    <scope>NUCLEOTIDE SEQUENCE [LARGE SCALE GENOMIC DNA]</scope>
    <source>
        <strain evidence="2 3">XMNu-373</strain>
    </source>
</reference>
<evidence type="ECO:0000313" key="2">
    <source>
        <dbReference type="EMBL" id="NDL55755.1"/>
    </source>
</evidence>
<feature type="domain" description="TfoX N-terminal" evidence="1">
    <location>
        <begin position="15"/>
        <end position="100"/>
    </location>
</feature>
<keyword evidence="3" id="KW-1185">Reference proteome</keyword>
<dbReference type="Proteomes" id="UP000460435">
    <property type="component" value="Unassembled WGS sequence"/>
</dbReference>
<accession>A0A7K3LXN4</accession>
<evidence type="ECO:0000259" key="1">
    <source>
        <dbReference type="Pfam" id="PF04993"/>
    </source>
</evidence>
<dbReference type="SUPFAM" id="SSF159894">
    <property type="entry name" value="YgaC/TfoX-N like"/>
    <property type="match status" value="1"/>
</dbReference>
<organism evidence="2 3">
    <name type="scientific">Phytoactinopolyspora mesophila</name>
    <dbReference type="NCBI Taxonomy" id="2650750"/>
    <lineage>
        <taxon>Bacteria</taxon>
        <taxon>Bacillati</taxon>
        <taxon>Actinomycetota</taxon>
        <taxon>Actinomycetes</taxon>
        <taxon>Jiangellales</taxon>
        <taxon>Jiangellaceae</taxon>
        <taxon>Phytoactinopolyspora</taxon>
    </lineage>
</organism>
<dbReference type="RefSeq" id="WP_162448436.1">
    <property type="nucleotide sequence ID" value="NZ_WLZY01000001.1"/>
</dbReference>
<dbReference type="InterPro" id="IPR007076">
    <property type="entry name" value="TfoX_N"/>
</dbReference>
<name>A0A7K3LXN4_9ACTN</name>
<dbReference type="Pfam" id="PF04993">
    <property type="entry name" value="TfoX_N"/>
    <property type="match status" value="1"/>
</dbReference>
<proteinExistence type="predicted"/>
<sequence length="113" mass="12131">MAQQALLADRIRAALADEPSVREVPMFGGLSFMVNEKMVVAVHTDGDLLVRVDPERNGEFLEIAGARPAEMGAGRGMGPGWISVAQKALGTDTELSFWVGVAREYNTRVRGGS</sequence>